<protein>
    <submittedName>
        <fullName evidence="1">Glycosyl transferase</fullName>
    </submittedName>
</protein>
<dbReference type="AlphaFoldDB" id="A0A0N7KW59"/>
<organism evidence="1">
    <name type="scientific">Klebsiella sp. F052</name>
    <dbReference type="NCBI Taxonomy" id="1497793"/>
    <lineage>
        <taxon>Bacteria</taxon>
        <taxon>Pseudomonadati</taxon>
        <taxon>Pseudomonadota</taxon>
        <taxon>Gammaproteobacteria</taxon>
        <taxon>Enterobacterales</taxon>
        <taxon>Enterobacteriaceae</taxon>
        <taxon>Klebsiella/Raoultella group</taxon>
        <taxon>Klebsiella</taxon>
    </lineage>
</organism>
<reference evidence="1" key="1">
    <citation type="submission" date="2014-04" db="EMBL/GenBank/DDBJ databases">
        <authorList>
            <person name="Harrison E."/>
        </authorList>
    </citation>
    <scope>NUCLEOTIDE SEQUENCE</scope>
    <source>
        <strain evidence="1">F052</strain>
    </source>
</reference>
<sequence length="319" mass="36703">MKKIGYFPPPSEKNSYTIRMSDLLRQFGDVTPISPKKWKNVFIGIKKYDVIVFNWLENRCFGKNGKFKFSSFIISMLWFSIMKHSARKIIYVRHNIYPHNILDKNKKLSVKIMNYFERKSSYTVVHSKSACTGGRVYIPHPLYELKSFSSVSVIENDKYFVCFGRIEKYKKLDQLIRNWLLDHKLIIAGSSDDKDYCLYLKRLATGKKIEIIDKFISDEDAYNLVSRAEYSILPSDSKSMIVSGSFFFSISAGTPVIAVKSDFYNSLSVYNGELILVNGIGDIGAVLQNLPNKQKIMSTEFTNQFSDDAIINSLRVIIK</sequence>
<proteinExistence type="predicted"/>
<dbReference type="EMBL" id="AB924549">
    <property type="protein sequence ID" value="BAT23209.1"/>
    <property type="molecule type" value="Genomic_DNA"/>
</dbReference>
<dbReference type="Gene3D" id="3.40.50.2000">
    <property type="entry name" value="Glycogen Phosphorylase B"/>
    <property type="match status" value="1"/>
</dbReference>
<reference evidence="1" key="2">
    <citation type="journal article" date="2015" name="Sci. Rep.">
        <title>Genetic analysis of capsular polysaccharide synthesis gene clusters in 79 capsular types of Klebsiella spp.</title>
        <authorList>
            <person name="Pan Y.J."/>
            <person name="Lin T.L."/>
            <person name="Chen C.T."/>
            <person name="Chen Y.Y."/>
            <person name="Hsieh P.F."/>
            <person name="Hsu C.R."/>
            <person name="Wu M.C."/>
            <person name="Wang J.T."/>
        </authorList>
    </citation>
    <scope>NUCLEOTIDE SEQUENCE</scope>
    <source>
        <strain evidence="1">F052</strain>
    </source>
</reference>
<gene>
    <name evidence="1" type="primary">wctC</name>
</gene>
<accession>A0A0N7KW59</accession>
<name>A0A0N7KW59_9ENTR</name>
<dbReference type="SUPFAM" id="SSF53756">
    <property type="entry name" value="UDP-Glycosyltransferase/glycogen phosphorylase"/>
    <property type="match status" value="1"/>
</dbReference>
<keyword evidence="1" id="KW-0808">Transferase</keyword>
<evidence type="ECO:0000313" key="1">
    <source>
        <dbReference type="EMBL" id="BAT23209.1"/>
    </source>
</evidence>
<dbReference type="GO" id="GO:0016740">
    <property type="term" value="F:transferase activity"/>
    <property type="evidence" value="ECO:0007669"/>
    <property type="project" value="UniProtKB-KW"/>
</dbReference>